<dbReference type="OrthoDB" id="3199516at2759"/>
<dbReference type="PROSITE" id="PS50181">
    <property type="entry name" value="FBOX"/>
    <property type="match status" value="1"/>
</dbReference>
<proteinExistence type="predicted"/>
<feature type="domain" description="F-box" evidence="2">
    <location>
        <begin position="41"/>
        <end position="87"/>
    </location>
</feature>
<reference evidence="3" key="1">
    <citation type="journal article" date="2020" name="Stud. Mycol.">
        <title>101 Dothideomycetes genomes: a test case for predicting lifestyles and emergence of pathogens.</title>
        <authorList>
            <person name="Haridas S."/>
            <person name="Albert R."/>
            <person name="Binder M."/>
            <person name="Bloem J."/>
            <person name="Labutti K."/>
            <person name="Salamov A."/>
            <person name="Andreopoulos B."/>
            <person name="Baker S."/>
            <person name="Barry K."/>
            <person name="Bills G."/>
            <person name="Bluhm B."/>
            <person name="Cannon C."/>
            <person name="Castanera R."/>
            <person name="Culley D."/>
            <person name="Daum C."/>
            <person name="Ezra D."/>
            <person name="Gonzalez J."/>
            <person name="Henrissat B."/>
            <person name="Kuo A."/>
            <person name="Liang C."/>
            <person name="Lipzen A."/>
            <person name="Lutzoni F."/>
            <person name="Magnuson J."/>
            <person name="Mondo S."/>
            <person name="Nolan M."/>
            <person name="Ohm R."/>
            <person name="Pangilinan J."/>
            <person name="Park H.-J."/>
            <person name="Ramirez L."/>
            <person name="Alfaro M."/>
            <person name="Sun H."/>
            <person name="Tritt A."/>
            <person name="Yoshinaga Y."/>
            <person name="Zwiers L.-H."/>
            <person name="Turgeon B."/>
            <person name="Goodwin S."/>
            <person name="Spatafora J."/>
            <person name="Crous P."/>
            <person name="Grigoriev I."/>
        </authorList>
    </citation>
    <scope>NUCLEOTIDE SEQUENCE</scope>
    <source>
        <strain evidence="3">CBS 130266</strain>
    </source>
</reference>
<accession>A0A9P4NYY9</accession>
<dbReference type="InterPro" id="IPR001810">
    <property type="entry name" value="F-box_dom"/>
</dbReference>
<evidence type="ECO:0000313" key="4">
    <source>
        <dbReference type="Proteomes" id="UP000800235"/>
    </source>
</evidence>
<evidence type="ECO:0000313" key="3">
    <source>
        <dbReference type="EMBL" id="KAF2433709.1"/>
    </source>
</evidence>
<feature type="compositionally biased region" description="Acidic residues" evidence="1">
    <location>
        <begin position="819"/>
        <end position="837"/>
    </location>
</feature>
<comment type="caution">
    <text evidence="3">The sequence shown here is derived from an EMBL/GenBank/DDBJ whole genome shotgun (WGS) entry which is preliminary data.</text>
</comment>
<name>A0A9P4NYY9_9PEZI</name>
<feature type="compositionally biased region" description="Low complexity" evidence="1">
    <location>
        <begin position="440"/>
        <end position="449"/>
    </location>
</feature>
<feature type="compositionally biased region" description="Acidic residues" evidence="1">
    <location>
        <begin position="844"/>
        <end position="855"/>
    </location>
</feature>
<feature type="region of interest" description="Disordered" evidence="1">
    <location>
        <begin position="819"/>
        <end position="865"/>
    </location>
</feature>
<dbReference type="Proteomes" id="UP000800235">
    <property type="component" value="Unassembled WGS sequence"/>
</dbReference>
<dbReference type="AlphaFoldDB" id="A0A9P4NYY9"/>
<evidence type="ECO:0000259" key="2">
    <source>
        <dbReference type="PROSITE" id="PS50181"/>
    </source>
</evidence>
<gene>
    <name evidence="3" type="ORF">EJ08DRAFT_583424</name>
</gene>
<sequence>MAPHPLHLRISPSLEEKVEVVRSLKGKEKEWVSAVPEQKRPLELLDLPLDILKEIIDKLPHTNDLTSLSLCHSVLHALTISHIYSRFDIVWPDDTSSSVQRTGVDALTYGLATLVMAEENFGEAPWQRQQYQMDPGASLDPYPIPARRRGNYYAQYTKKFSLGNGPRDWVQEYLISKEGGKMLGTLVALAVSRMRVLETFIWDMPTGVLRDVWLALSSLAERGDEQECRLERVWIRWHDNSQLDNPDPNLGPIPPPPIHNNQMPPQQPPPSIAVLASVNMSTTQTVPALTAFDRVEHPTFSVLPALKSLSVLDIDELPYLDEMSVLIARSQHKLKELRIGIAPQVHQRDWVGVWDGDTLQQVDYNTNRPMESRLGEKRLGGVLGVILGRIYNMRNNADTQRTHSASSSRSIRNSIDKGITIAPQPTDSGIVQEDVPPQTPQQTHQIPETAPENNRVFIEEVLDETTPQPPRDGRESSQPEQDTETPTPAPQQEAPKTDAPATGPVISGRPIPLRSSRKHGPYLNGSLKLETLELERVPLSVLVLQKAFDWTILTSLTLLHCQDHEQLWKVLRRNYSPTSPYNSAQQAKAAGKVRLEYGLSLKKIHTNSVSPSLIAFLKETLAPNTLEVLFLQEARSYNSTVTIDQIYRGPIRRHRTSLRKLIIDSSDKADDSFGSTRWRRWMLTHEIISYITSGRMSNLRELGVALDYQHWHLFLQRLPNIAHVRSLYIPHIADHPHGANIDPRDLALQVVDIVTLRPEVELCYMGIANKCFEILESKQHSFDYSGNDIYNSGDIPGGSGGVGGGAGYAPIQDGEITDEEEEIEEDGGEEGDEDDEGLGLGFVVDEEDDEDDDGDGFGSGGVGGREQPRLRLREILFYDDKVSIFKARHGKL</sequence>
<feature type="region of interest" description="Disordered" evidence="1">
    <location>
        <begin position="419"/>
        <end position="522"/>
    </location>
</feature>
<keyword evidence="4" id="KW-1185">Reference proteome</keyword>
<evidence type="ECO:0000256" key="1">
    <source>
        <dbReference type="SAM" id="MobiDB-lite"/>
    </source>
</evidence>
<protein>
    <recommendedName>
        <fullName evidence="2">F-box domain-containing protein</fullName>
    </recommendedName>
</protein>
<dbReference type="EMBL" id="MU007019">
    <property type="protein sequence ID" value="KAF2433709.1"/>
    <property type="molecule type" value="Genomic_DNA"/>
</dbReference>
<organism evidence="3 4">
    <name type="scientific">Tothia fuscella</name>
    <dbReference type="NCBI Taxonomy" id="1048955"/>
    <lineage>
        <taxon>Eukaryota</taxon>
        <taxon>Fungi</taxon>
        <taxon>Dikarya</taxon>
        <taxon>Ascomycota</taxon>
        <taxon>Pezizomycotina</taxon>
        <taxon>Dothideomycetes</taxon>
        <taxon>Pleosporomycetidae</taxon>
        <taxon>Venturiales</taxon>
        <taxon>Cylindrosympodiaceae</taxon>
        <taxon>Tothia</taxon>
    </lineage>
</organism>